<keyword evidence="2" id="KW-1133">Transmembrane helix</keyword>
<comment type="caution">
    <text evidence="3">The sequence shown here is derived from an EMBL/GenBank/DDBJ whole genome shotgun (WGS) entry which is preliminary data.</text>
</comment>
<reference evidence="3" key="1">
    <citation type="submission" date="2020-10" db="EMBL/GenBank/DDBJ databases">
        <title>Taxonomic study of unclassified bacteria belonging to the class Ktedonobacteria.</title>
        <authorList>
            <person name="Yabe S."/>
            <person name="Wang C.M."/>
            <person name="Zheng Y."/>
            <person name="Sakai Y."/>
            <person name="Cavaletti L."/>
            <person name="Monciardini P."/>
            <person name="Donadio S."/>
        </authorList>
    </citation>
    <scope>NUCLEOTIDE SEQUENCE</scope>
    <source>
        <strain evidence="3">ID150040</strain>
    </source>
</reference>
<evidence type="ECO:0000256" key="2">
    <source>
        <dbReference type="SAM" id="Phobius"/>
    </source>
</evidence>
<feature type="transmembrane region" description="Helical" evidence="2">
    <location>
        <begin position="26"/>
        <end position="50"/>
    </location>
</feature>
<organism evidence="3 4">
    <name type="scientific">Reticulibacter mediterranei</name>
    <dbReference type="NCBI Taxonomy" id="2778369"/>
    <lineage>
        <taxon>Bacteria</taxon>
        <taxon>Bacillati</taxon>
        <taxon>Chloroflexota</taxon>
        <taxon>Ktedonobacteria</taxon>
        <taxon>Ktedonobacterales</taxon>
        <taxon>Reticulibacteraceae</taxon>
        <taxon>Reticulibacter</taxon>
    </lineage>
</organism>
<proteinExistence type="predicted"/>
<dbReference type="RefSeq" id="WP_220201946.1">
    <property type="nucleotide sequence ID" value="NZ_BNJK01000001.1"/>
</dbReference>
<evidence type="ECO:0000313" key="4">
    <source>
        <dbReference type="Proteomes" id="UP000597444"/>
    </source>
</evidence>
<accession>A0A8J3IGW8</accession>
<feature type="region of interest" description="Disordered" evidence="1">
    <location>
        <begin position="1"/>
        <end position="20"/>
    </location>
</feature>
<name>A0A8J3IGW8_9CHLR</name>
<gene>
    <name evidence="3" type="ORF">KSF_010720</name>
</gene>
<feature type="compositionally biased region" description="Polar residues" evidence="1">
    <location>
        <begin position="1"/>
        <end position="13"/>
    </location>
</feature>
<keyword evidence="2" id="KW-0472">Membrane</keyword>
<sequence>MDSPNQTFPRQWTPSPSPARSVRRPWGYIGAALVLGIIVGAVPFLLIFLLGGGDRPTLSSSPSSGKEAVVVQLSKTFLTQLIQKKADFTGVPGTVSNIQITKMQQDSITVTADDQMSVLGISTTKQFTLVLQPVVSNCAMRMHVLHADLQGVPVTNIAASFENQINQQLSQSNSALPAGFTYCAIRVRTEAQALIVSYSATPQ</sequence>
<dbReference type="AlphaFoldDB" id="A0A8J3IGW8"/>
<evidence type="ECO:0000256" key="1">
    <source>
        <dbReference type="SAM" id="MobiDB-lite"/>
    </source>
</evidence>
<keyword evidence="4" id="KW-1185">Reference proteome</keyword>
<dbReference type="Proteomes" id="UP000597444">
    <property type="component" value="Unassembled WGS sequence"/>
</dbReference>
<evidence type="ECO:0000313" key="3">
    <source>
        <dbReference type="EMBL" id="GHO91024.1"/>
    </source>
</evidence>
<protein>
    <submittedName>
        <fullName evidence="3">Uncharacterized protein</fullName>
    </submittedName>
</protein>
<dbReference type="EMBL" id="BNJK01000001">
    <property type="protein sequence ID" value="GHO91024.1"/>
    <property type="molecule type" value="Genomic_DNA"/>
</dbReference>
<keyword evidence="2" id="KW-0812">Transmembrane</keyword>